<sequence>MFLWLHLQVVRGNDVLLMPLSGFSMSMSSRASSPIISGSDPILKKATSFKEVLIGEVRNGNDIRTVEKKSCRSDVEPLKTFRAPAVDKNWMIICVKSWFYCLIWNGLTNWLLAT</sequence>
<protein>
    <submittedName>
        <fullName evidence="1">Uncharacterized protein</fullName>
    </submittedName>
</protein>
<keyword evidence="2" id="KW-1185">Reference proteome</keyword>
<dbReference type="EMBL" id="CM001884">
    <property type="protein sequence ID" value="EOY25455.1"/>
    <property type="molecule type" value="Genomic_DNA"/>
</dbReference>
<evidence type="ECO:0000313" key="2">
    <source>
        <dbReference type="Proteomes" id="UP000026915"/>
    </source>
</evidence>
<name>A0A061G6G7_THECC</name>
<reference evidence="1 2" key="1">
    <citation type="journal article" date="2013" name="Genome Biol.">
        <title>The genome sequence of the most widely cultivated cacao type and its use to identify candidate genes regulating pod color.</title>
        <authorList>
            <person name="Motamayor J.C."/>
            <person name="Mockaitis K."/>
            <person name="Schmutz J."/>
            <person name="Haiminen N."/>
            <person name="Iii D.L."/>
            <person name="Cornejo O."/>
            <person name="Findley S.D."/>
            <person name="Zheng P."/>
            <person name="Utro F."/>
            <person name="Royaert S."/>
            <person name="Saski C."/>
            <person name="Jenkins J."/>
            <person name="Podicheti R."/>
            <person name="Zhao M."/>
            <person name="Scheffler B.E."/>
            <person name="Stack J.C."/>
            <person name="Feltus F.A."/>
            <person name="Mustiga G.M."/>
            <person name="Amores F."/>
            <person name="Phillips W."/>
            <person name="Marelli J.P."/>
            <person name="May G.D."/>
            <person name="Shapiro H."/>
            <person name="Ma J."/>
            <person name="Bustamante C.D."/>
            <person name="Schnell R.J."/>
            <person name="Main D."/>
            <person name="Gilbert D."/>
            <person name="Parida L."/>
            <person name="Kuhn D.N."/>
        </authorList>
    </citation>
    <scope>NUCLEOTIDE SEQUENCE [LARGE SCALE GENOMIC DNA]</scope>
    <source>
        <strain evidence="2">cv. Matina 1-6</strain>
    </source>
</reference>
<accession>A0A061G6G7</accession>
<gene>
    <name evidence="1" type="ORF">TCM_026880</name>
</gene>
<proteinExistence type="predicted"/>
<dbReference type="Gramene" id="EOY25455">
    <property type="protein sequence ID" value="EOY25455"/>
    <property type="gene ID" value="TCM_026880"/>
</dbReference>
<organism evidence="1 2">
    <name type="scientific">Theobroma cacao</name>
    <name type="common">Cacao</name>
    <name type="synonym">Cocoa</name>
    <dbReference type="NCBI Taxonomy" id="3641"/>
    <lineage>
        <taxon>Eukaryota</taxon>
        <taxon>Viridiplantae</taxon>
        <taxon>Streptophyta</taxon>
        <taxon>Embryophyta</taxon>
        <taxon>Tracheophyta</taxon>
        <taxon>Spermatophyta</taxon>
        <taxon>Magnoliopsida</taxon>
        <taxon>eudicotyledons</taxon>
        <taxon>Gunneridae</taxon>
        <taxon>Pentapetalae</taxon>
        <taxon>rosids</taxon>
        <taxon>malvids</taxon>
        <taxon>Malvales</taxon>
        <taxon>Malvaceae</taxon>
        <taxon>Byttnerioideae</taxon>
        <taxon>Theobroma</taxon>
    </lineage>
</organism>
<evidence type="ECO:0000313" key="1">
    <source>
        <dbReference type="EMBL" id="EOY25455.1"/>
    </source>
</evidence>
<dbReference type="HOGENOM" id="CLU_2125576_0_0_1"/>
<dbReference type="Proteomes" id="UP000026915">
    <property type="component" value="Chromosome 6"/>
</dbReference>
<dbReference type="AlphaFoldDB" id="A0A061G6G7"/>
<dbReference type="InParanoid" id="A0A061G6G7"/>